<dbReference type="Proteomes" id="UP001299068">
    <property type="component" value="Unassembled WGS sequence"/>
</dbReference>
<keyword evidence="1" id="KW-0812">Transmembrane</keyword>
<keyword evidence="1" id="KW-1133">Transmembrane helix</keyword>
<evidence type="ECO:0000313" key="2">
    <source>
        <dbReference type="EMBL" id="MBY0755122.1"/>
    </source>
</evidence>
<name>A0ABS7KX08_CLOSR</name>
<sequence length="194" mass="22580">MKINKKFYFTMFIIGIIGLFFTSYYFVSESIKNRNLNNQFESTAEETVASQGERALREDLKVSFYTGETRDKTTTVSELLKELNIEKNLTEEILSKAVLSNGYKLANKSDDTFVYKREKEDSLKPNTYYIGESDGYLAIYKTDDKGTIKKEKVYSEDTPIDMLRDIDVNKLKNYKYFNSTKLEDVENKITELIT</sequence>
<gene>
    <name evidence="2" type="ORF">K5V21_06595</name>
</gene>
<keyword evidence="3" id="KW-1185">Reference proteome</keyword>
<protein>
    <recommendedName>
        <fullName evidence="4">Bypass of forespore C C-terminal domain-containing protein</fullName>
    </recommendedName>
</protein>
<evidence type="ECO:0008006" key="4">
    <source>
        <dbReference type="Google" id="ProtNLM"/>
    </source>
</evidence>
<keyword evidence="1" id="KW-0472">Membrane</keyword>
<dbReference type="RefSeq" id="WP_221860135.1">
    <property type="nucleotide sequence ID" value="NZ_JAIKTU010000004.1"/>
</dbReference>
<feature type="transmembrane region" description="Helical" evidence="1">
    <location>
        <begin position="7"/>
        <end position="27"/>
    </location>
</feature>
<organism evidence="2 3">
    <name type="scientific">Clostridium sardiniense</name>
    <name type="common">Clostridium absonum</name>
    <dbReference type="NCBI Taxonomy" id="29369"/>
    <lineage>
        <taxon>Bacteria</taxon>
        <taxon>Bacillati</taxon>
        <taxon>Bacillota</taxon>
        <taxon>Clostridia</taxon>
        <taxon>Eubacteriales</taxon>
        <taxon>Clostridiaceae</taxon>
        <taxon>Clostridium</taxon>
    </lineage>
</organism>
<proteinExistence type="predicted"/>
<evidence type="ECO:0000313" key="3">
    <source>
        <dbReference type="Proteomes" id="UP001299068"/>
    </source>
</evidence>
<dbReference type="EMBL" id="JAIKTU010000004">
    <property type="protein sequence ID" value="MBY0755122.1"/>
    <property type="molecule type" value="Genomic_DNA"/>
</dbReference>
<reference evidence="2 3" key="1">
    <citation type="journal article" date="2021" name="Cell Host Microbe">
        <title>in vivo commensal control of Clostridioides difficile virulence.</title>
        <authorList>
            <person name="Girinathan B.P."/>
            <person name="Dibenedetto N."/>
            <person name="Worley J.N."/>
            <person name="Peltier J."/>
            <person name="Arrieta-Ortiz M.L."/>
            <person name="Rupa Christinal Immanuel S."/>
            <person name="Lavin R."/>
            <person name="Delaney M.L."/>
            <person name="Cummins C."/>
            <person name="Hoffmann M."/>
            <person name="Luo Y."/>
            <person name="Gonzalez-Escalona N."/>
            <person name="Allard M."/>
            <person name="Onderdonk A.B."/>
            <person name="Gerber G.K."/>
            <person name="Sonenshein A.L."/>
            <person name="Baliga N."/>
            <person name="Dupuy B."/>
            <person name="Bry L."/>
        </authorList>
    </citation>
    <scope>NUCLEOTIDE SEQUENCE [LARGE SCALE GENOMIC DNA]</scope>
    <source>
        <strain evidence="2 3">DSM 599</strain>
    </source>
</reference>
<evidence type="ECO:0000256" key="1">
    <source>
        <dbReference type="SAM" id="Phobius"/>
    </source>
</evidence>
<accession>A0ABS7KX08</accession>
<comment type="caution">
    <text evidence="2">The sequence shown here is derived from an EMBL/GenBank/DDBJ whole genome shotgun (WGS) entry which is preliminary data.</text>
</comment>